<evidence type="ECO:0000313" key="2">
    <source>
        <dbReference type="Proteomes" id="UP000308197"/>
    </source>
</evidence>
<gene>
    <name evidence="1" type="ORF">K466DRAFT_1597</name>
</gene>
<dbReference type="EMBL" id="ML210963">
    <property type="protein sequence ID" value="TFK94979.1"/>
    <property type="molecule type" value="Genomic_DNA"/>
</dbReference>
<reference evidence="1 2" key="1">
    <citation type="journal article" date="2019" name="Nat. Ecol. Evol.">
        <title>Megaphylogeny resolves global patterns of mushroom evolution.</title>
        <authorList>
            <person name="Varga T."/>
            <person name="Krizsan K."/>
            <person name="Foldi C."/>
            <person name="Dima B."/>
            <person name="Sanchez-Garcia M."/>
            <person name="Sanchez-Ramirez S."/>
            <person name="Szollosi G.J."/>
            <person name="Szarkandi J.G."/>
            <person name="Papp V."/>
            <person name="Albert L."/>
            <person name="Andreopoulos W."/>
            <person name="Angelini C."/>
            <person name="Antonin V."/>
            <person name="Barry K.W."/>
            <person name="Bougher N.L."/>
            <person name="Buchanan P."/>
            <person name="Buyck B."/>
            <person name="Bense V."/>
            <person name="Catcheside P."/>
            <person name="Chovatia M."/>
            <person name="Cooper J."/>
            <person name="Damon W."/>
            <person name="Desjardin D."/>
            <person name="Finy P."/>
            <person name="Geml J."/>
            <person name="Haridas S."/>
            <person name="Hughes K."/>
            <person name="Justo A."/>
            <person name="Karasinski D."/>
            <person name="Kautmanova I."/>
            <person name="Kiss B."/>
            <person name="Kocsube S."/>
            <person name="Kotiranta H."/>
            <person name="LaButti K.M."/>
            <person name="Lechner B.E."/>
            <person name="Liimatainen K."/>
            <person name="Lipzen A."/>
            <person name="Lukacs Z."/>
            <person name="Mihaltcheva S."/>
            <person name="Morgado L.N."/>
            <person name="Niskanen T."/>
            <person name="Noordeloos M.E."/>
            <person name="Ohm R.A."/>
            <person name="Ortiz-Santana B."/>
            <person name="Ovrebo C."/>
            <person name="Racz N."/>
            <person name="Riley R."/>
            <person name="Savchenko A."/>
            <person name="Shiryaev A."/>
            <person name="Soop K."/>
            <person name="Spirin V."/>
            <person name="Szebenyi C."/>
            <person name="Tomsovsky M."/>
            <person name="Tulloss R.E."/>
            <person name="Uehling J."/>
            <person name="Grigoriev I.V."/>
            <person name="Vagvolgyi C."/>
            <person name="Papp T."/>
            <person name="Martin F.M."/>
            <person name="Miettinen O."/>
            <person name="Hibbett D.S."/>
            <person name="Nagy L.G."/>
        </authorList>
    </citation>
    <scope>NUCLEOTIDE SEQUENCE [LARGE SCALE GENOMIC DNA]</scope>
    <source>
        <strain evidence="1 2">HHB13444</strain>
    </source>
</reference>
<accession>A0A5C3Q1Q3</accession>
<sequence length="235" mass="25650">MSLCSQLPRTSHRTGRCSQAVHPIRHARCARCVLPQRSSSRTDRCTFPTTSSPCCSAFLPLSELCQSGPPTEEEASSYLLVSRVRRVLGIIVRYHCCLLSRRVCATQDPAVEAYLVPRRSNVNTSPLPCGSPQVCENGGVLSSKCGRRRNVRCAAAPVHDMPSQARVATISSVSPCPAPALQLPPRRAAGLRDRTSWHWGRPAFADTLCPPGPPRNASVTHALRHVWASDVQPRE</sequence>
<dbReference type="AlphaFoldDB" id="A0A5C3Q1Q3"/>
<dbReference type="InParanoid" id="A0A5C3Q1Q3"/>
<organism evidence="1 2">
    <name type="scientific">Polyporus arcularius HHB13444</name>
    <dbReference type="NCBI Taxonomy" id="1314778"/>
    <lineage>
        <taxon>Eukaryota</taxon>
        <taxon>Fungi</taxon>
        <taxon>Dikarya</taxon>
        <taxon>Basidiomycota</taxon>
        <taxon>Agaricomycotina</taxon>
        <taxon>Agaricomycetes</taxon>
        <taxon>Polyporales</taxon>
        <taxon>Polyporaceae</taxon>
        <taxon>Polyporus</taxon>
    </lineage>
</organism>
<name>A0A5C3Q1Q3_9APHY</name>
<keyword evidence="2" id="KW-1185">Reference proteome</keyword>
<evidence type="ECO:0000313" key="1">
    <source>
        <dbReference type="EMBL" id="TFK94979.1"/>
    </source>
</evidence>
<proteinExistence type="predicted"/>
<protein>
    <submittedName>
        <fullName evidence="1">Uncharacterized protein</fullName>
    </submittedName>
</protein>
<dbReference type="Proteomes" id="UP000308197">
    <property type="component" value="Unassembled WGS sequence"/>
</dbReference>